<dbReference type="OMA" id="HVNFMVI"/>
<dbReference type="SUPFAM" id="SSF57802">
    <property type="entry name" value="Rubredoxin-like"/>
    <property type="match status" value="1"/>
</dbReference>
<dbReference type="EMBL" id="GL192375">
    <property type="protein sequence ID" value="EFB30210.1"/>
    <property type="molecule type" value="Genomic_DNA"/>
</dbReference>
<evidence type="ECO:0000256" key="3">
    <source>
        <dbReference type="ARBA" id="ARBA00022723"/>
    </source>
</evidence>
<evidence type="ECO:0000256" key="6">
    <source>
        <dbReference type="ARBA" id="ARBA00022946"/>
    </source>
</evidence>
<evidence type="ECO:0000256" key="2">
    <source>
        <dbReference type="ARBA" id="ARBA00020224"/>
    </source>
</evidence>
<keyword evidence="7" id="KW-0007">Acetylation</keyword>
<feature type="non-terminal residue" evidence="13">
    <location>
        <position position="129"/>
    </location>
</feature>
<sequence>MSSRLLCGAGAVATQALSAWGPNRVAAVHSMASGGGVPTDDDQETGLEREVMKAAQKGRDPYNILAPKAAAGTKEDPNLVPSITKKQIVGCICKGDDGIVILFWLHRGEAQRCPSCGTHYKLVPHQLAH</sequence>
<dbReference type="CDD" id="cd00924">
    <property type="entry name" value="Cyt_c_Oxidase_Vb"/>
    <property type="match status" value="1"/>
</dbReference>
<dbReference type="PROSITE" id="PS51359">
    <property type="entry name" value="COX5B_2"/>
    <property type="match status" value="1"/>
</dbReference>
<dbReference type="InterPro" id="IPR002124">
    <property type="entry name" value="Cyt_c_oxidase_su5b"/>
</dbReference>
<dbReference type="InterPro" id="IPR036972">
    <property type="entry name" value="Cyt_c_oxidase_su5b_sf"/>
</dbReference>
<evidence type="ECO:0000256" key="4">
    <source>
        <dbReference type="ARBA" id="ARBA00022792"/>
    </source>
</evidence>
<keyword evidence="9" id="KW-0472">Membrane</keyword>
<keyword evidence="8" id="KW-0496">Mitochondrion</keyword>
<feature type="binding site" evidence="11">
    <location>
        <position position="113"/>
    </location>
    <ligand>
        <name>Zn(2+)</name>
        <dbReference type="ChEBI" id="CHEBI:29105"/>
    </ligand>
</feature>
<evidence type="ECO:0000256" key="7">
    <source>
        <dbReference type="ARBA" id="ARBA00022990"/>
    </source>
</evidence>
<evidence type="ECO:0000256" key="11">
    <source>
        <dbReference type="PIRSR" id="PIRSR602124-1"/>
    </source>
</evidence>
<keyword evidence="6" id="KW-0809">Transit peptide</keyword>
<keyword evidence="5 11" id="KW-0862">Zinc</keyword>
<feature type="binding site" evidence="11">
    <location>
        <position position="91"/>
    </location>
    <ligand>
        <name>Zn(2+)</name>
        <dbReference type="ChEBI" id="CHEBI:29105"/>
    </ligand>
</feature>
<evidence type="ECO:0000313" key="13">
    <source>
        <dbReference type="EMBL" id="EFB30210.1"/>
    </source>
</evidence>
<dbReference type="AlphaFoldDB" id="D2GY73"/>
<dbReference type="Pfam" id="PF01215">
    <property type="entry name" value="COX5B"/>
    <property type="match status" value="1"/>
</dbReference>
<comment type="subcellular location">
    <subcellularLocation>
        <location evidence="1">Mitochondrion inner membrane</location>
    </subcellularLocation>
</comment>
<keyword evidence="3 11" id="KW-0479">Metal-binding</keyword>
<evidence type="ECO:0000256" key="10">
    <source>
        <dbReference type="ARBA" id="ARBA00031048"/>
    </source>
</evidence>
<reference evidence="13" key="1">
    <citation type="journal article" date="2010" name="Nature">
        <title>The sequence and de novo assembly of the giant panda genome.</title>
        <authorList>
            <person name="Li R."/>
            <person name="Fan W."/>
            <person name="Tian G."/>
            <person name="Zhu H."/>
            <person name="He L."/>
            <person name="Cai J."/>
            <person name="Huang Q."/>
            <person name="Cai Q."/>
            <person name="Li B."/>
            <person name="Bai Y."/>
            <person name="Zhang Z."/>
            <person name="Zhang Y."/>
            <person name="Wang W."/>
            <person name="Li J."/>
            <person name="Wei F."/>
            <person name="Li H."/>
            <person name="Jian M."/>
            <person name="Li J."/>
            <person name="Zhang Z."/>
            <person name="Nielsen R."/>
            <person name="Li D."/>
            <person name="Gu W."/>
            <person name="Yang Z."/>
            <person name="Xuan Z."/>
            <person name="Ryder O.A."/>
            <person name="Leung F.C."/>
            <person name="Zhou Y."/>
            <person name="Cao J."/>
            <person name="Sun X."/>
            <person name="Fu Y."/>
            <person name="Fang X."/>
            <person name="Guo X."/>
            <person name="Wang B."/>
            <person name="Hou R."/>
            <person name="Shen F."/>
            <person name="Mu B."/>
            <person name="Ni P."/>
            <person name="Lin R."/>
            <person name="Qian W."/>
            <person name="Wang G."/>
            <person name="Yu C."/>
            <person name="Nie W."/>
            <person name="Wang J."/>
            <person name="Wu Z."/>
            <person name="Liang H."/>
            <person name="Min J."/>
            <person name="Wu Q."/>
            <person name="Cheng S."/>
            <person name="Ruan J."/>
            <person name="Wang M."/>
            <person name="Shi Z."/>
            <person name="Wen M."/>
            <person name="Liu B."/>
            <person name="Ren X."/>
            <person name="Zheng H."/>
            <person name="Dong D."/>
            <person name="Cook K."/>
            <person name="Shan G."/>
            <person name="Zhang H."/>
            <person name="Kosiol C."/>
            <person name="Xie X."/>
            <person name="Lu Z."/>
            <person name="Zheng H."/>
            <person name="Li Y."/>
            <person name="Steiner C.C."/>
            <person name="Lam T.T."/>
            <person name="Lin S."/>
            <person name="Zhang Q."/>
            <person name="Li G."/>
            <person name="Tian J."/>
            <person name="Gong T."/>
            <person name="Liu H."/>
            <person name="Zhang D."/>
            <person name="Fang L."/>
            <person name="Ye C."/>
            <person name="Zhang J."/>
            <person name="Hu W."/>
            <person name="Xu A."/>
            <person name="Ren Y."/>
            <person name="Zhang G."/>
            <person name="Bruford M.W."/>
            <person name="Li Q."/>
            <person name="Ma L."/>
            <person name="Guo Y."/>
            <person name="An N."/>
            <person name="Hu Y."/>
            <person name="Zheng Y."/>
            <person name="Shi Y."/>
            <person name="Li Z."/>
            <person name="Liu Q."/>
            <person name="Chen Y."/>
            <person name="Zhao J."/>
            <person name="Qu N."/>
            <person name="Zhao S."/>
            <person name="Tian F."/>
            <person name="Wang X."/>
            <person name="Wang H."/>
            <person name="Xu L."/>
            <person name="Liu X."/>
            <person name="Vinar T."/>
            <person name="Wang Y."/>
            <person name="Lam T.W."/>
            <person name="Yiu S.M."/>
            <person name="Liu S."/>
            <person name="Zhang H."/>
            <person name="Li D."/>
            <person name="Huang Y."/>
            <person name="Wang X."/>
            <person name="Yang G."/>
            <person name="Jiang Z."/>
            <person name="Wang J."/>
            <person name="Qin N."/>
            <person name="Li L."/>
            <person name="Li J."/>
            <person name="Bolund L."/>
            <person name="Kristiansen K."/>
            <person name="Wong G.K."/>
            <person name="Olson M."/>
            <person name="Zhang X."/>
            <person name="Li S."/>
            <person name="Yang H."/>
            <person name="Wang J."/>
            <person name="Wang J."/>
        </authorList>
    </citation>
    <scope>NUCLEOTIDE SEQUENCE [LARGE SCALE GENOMIC DNA]</scope>
</reference>
<evidence type="ECO:0000256" key="9">
    <source>
        <dbReference type="ARBA" id="ARBA00023136"/>
    </source>
</evidence>
<dbReference type="PANTHER" id="PTHR10122">
    <property type="entry name" value="CYTOCHROME C OXIDASE SUBUNIT 5B, MITOCHONDRIAL"/>
    <property type="match status" value="1"/>
</dbReference>
<feature type="binding site" evidence="11">
    <location>
        <position position="93"/>
    </location>
    <ligand>
        <name>Zn(2+)</name>
        <dbReference type="ChEBI" id="CHEBI:29105"/>
    </ligand>
</feature>
<dbReference type="GO" id="GO:0046872">
    <property type="term" value="F:metal ion binding"/>
    <property type="evidence" value="ECO:0007669"/>
    <property type="project" value="UniProtKB-KW"/>
</dbReference>
<dbReference type="InParanoid" id="D2GY73"/>
<dbReference type="Gene3D" id="2.60.11.10">
    <property type="entry name" value="Cytochrome c oxidase, subunit Vb"/>
    <property type="match status" value="1"/>
</dbReference>
<dbReference type="GO" id="GO:0006123">
    <property type="term" value="P:mitochondrial electron transport, cytochrome c to oxygen"/>
    <property type="evidence" value="ECO:0007669"/>
    <property type="project" value="InterPro"/>
</dbReference>
<feature type="modified residue" description="N6-acetyllysine" evidence="12">
    <location>
        <position position="86"/>
    </location>
</feature>
<dbReference type="GO" id="GO:0005743">
    <property type="term" value="C:mitochondrial inner membrane"/>
    <property type="evidence" value="ECO:0007669"/>
    <property type="project" value="UniProtKB-SubCell"/>
</dbReference>
<evidence type="ECO:0000256" key="5">
    <source>
        <dbReference type="ARBA" id="ARBA00022833"/>
    </source>
</evidence>
<accession>D2GY73</accession>
<protein>
    <recommendedName>
        <fullName evidence="2">Cytochrome c oxidase subunit 5B, mitochondrial</fullName>
    </recommendedName>
    <alternativeName>
        <fullName evidence="10">Cytochrome c oxidase polypeptide Vb</fullName>
    </alternativeName>
</protein>
<dbReference type="FunFam" id="2.60.11.10:FF:000001">
    <property type="entry name" value="Cytochrome c oxidase subunit 5B, mitochondrial"/>
    <property type="match status" value="1"/>
</dbReference>
<evidence type="ECO:0000256" key="8">
    <source>
        <dbReference type="ARBA" id="ARBA00023128"/>
    </source>
</evidence>
<dbReference type="STRING" id="9646.ENSAMEP00000020435"/>
<evidence type="ECO:0000256" key="12">
    <source>
        <dbReference type="PIRSR" id="PIRSR602124-3"/>
    </source>
</evidence>
<dbReference type="GO" id="GO:0045277">
    <property type="term" value="C:respiratory chain complex IV"/>
    <property type="evidence" value="ECO:0007669"/>
    <property type="project" value="InterPro"/>
</dbReference>
<proteinExistence type="predicted"/>
<name>D2GY73_AILME</name>
<dbReference type="PANTHER" id="PTHR10122:SF20">
    <property type="entry name" value="CYTOCHROME C OXIDASE SUBUNIT 5B, MITOCHONDRIAL"/>
    <property type="match status" value="1"/>
</dbReference>
<feature type="modified residue" description="N6-acetyllysine" evidence="12">
    <location>
        <position position="121"/>
    </location>
</feature>
<feature type="binding site" evidence="11">
    <location>
        <position position="116"/>
    </location>
    <ligand>
        <name>Zn(2+)</name>
        <dbReference type="ChEBI" id="CHEBI:29105"/>
    </ligand>
</feature>
<dbReference type="eggNOG" id="KOG3352">
    <property type="taxonomic scope" value="Eukaryota"/>
</dbReference>
<dbReference type="HOGENOM" id="CLU_127178_0_0_1"/>
<evidence type="ECO:0000256" key="1">
    <source>
        <dbReference type="ARBA" id="ARBA00004273"/>
    </source>
</evidence>
<feature type="modified residue" description="N6-acetyllysine" evidence="12">
    <location>
        <position position="68"/>
    </location>
</feature>
<gene>
    <name evidence="13" type="ORF">PANDA_001895</name>
</gene>
<keyword evidence="4" id="KW-0999">Mitochondrion inner membrane</keyword>
<organism evidence="13">
    <name type="scientific">Ailuropoda melanoleuca</name>
    <name type="common">Giant panda</name>
    <dbReference type="NCBI Taxonomy" id="9646"/>
    <lineage>
        <taxon>Eukaryota</taxon>
        <taxon>Metazoa</taxon>
        <taxon>Chordata</taxon>
        <taxon>Craniata</taxon>
        <taxon>Vertebrata</taxon>
        <taxon>Euteleostomi</taxon>
        <taxon>Mammalia</taxon>
        <taxon>Eutheria</taxon>
        <taxon>Laurasiatheria</taxon>
        <taxon>Carnivora</taxon>
        <taxon>Caniformia</taxon>
        <taxon>Ursidae</taxon>
        <taxon>Ailuropoda</taxon>
    </lineage>
</organism>